<dbReference type="EMBL" id="JBHUNF010000003">
    <property type="protein sequence ID" value="MFD2674702.1"/>
    <property type="molecule type" value="Genomic_DNA"/>
</dbReference>
<name>A0ABW5RHY4_9MICO</name>
<dbReference type="Proteomes" id="UP001597453">
    <property type="component" value="Unassembled WGS sequence"/>
</dbReference>
<protein>
    <submittedName>
        <fullName evidence="2">Uncharacterized protein</fullName>
    </submittedName>
</protein>
<sequence length="106" mass="10450">MDETLIVDGDLEGLAGALDAIAGLVSDAQKNASALAAVASGMPGAQSGAAASAAGEVLDATLIKSADAIEGDAGNVRVTDAEFQDTDVTSAGTYKDAPVDSNYRGY</sequence>
<keyword evidence="3" id="KW-1185">Reference proteome</keyword>
<gene>
    <name evidence="2" type="ORF">ACFSUQ_05225</name>
</gene>
<evidence type="ECO:0000256" key="1">
    <source>
        <dbReference type="SAM" id="MobiDB-lite"/>
    </source>
</evidence>
<dbReference type="RefSeq" id="WP_066055879.1">
    <property type="nucleotide sequence ID" value="NZ_JBHUNF010000003.1"/>
</dbReference>
<feature type="region of interest" description="Disordered" evidence="1">
    <location>
        <begin position="87"/>
        <end position="106"/>
    </location>
</feature>
<comment type="caution">
    <text evidence="2">The sequence shown here is derived from an EMBL/GenBank/DDBJ whole genome shotgun (WGS) entry which is preliminary data.</text>
</comment>
<evidence type="ECO:0000313" key="2">
    <source>
        <dbReference type="EMBL" id="MFD2674702.1"/>
    </source>
</evidence>
<organism evidence="2 3">
    <name type="scientific">Gulosibacter bifidus</name>
    <dbReference type="NCBI Taxonomy" id="272239"/>
    <lineage>
        <taxon>Bacteria</taxon>
        <taxon>Bacillati</taxon>
        <taxon>Actinomycetota</taxon>
        <taxon>Actinomycetes</taxon>
        <taxon>Micrococcales</taxon>
        <taxon>Microbacteriaceae</taxon>
        <taxon>Gulosibacter</taxon>
    </lineage>
</organism>
<proteinExistence type="predicted"/>
<accession>A0ABW5RHY4</accession>
<reference evidence="3" key="1">
    <citation type="journal article" date="2019" name="Int. J. Syst. Evol. Microbiol.">
        <title>The Global Catalogue of Microorganisms (GCM) 10K type strain sequencing project: providing services to taxonomists for standard genome sequencing and annotation.</title>
        <authorList>
            <consortium name="The Broad Institute Genomics Platform"/>
            <consortium name="The Broad Institute Genome Sequencing Center for Infectious Disease"/>
            <person name="Wu L."/>
            <person name="Ma J."/>
        </authorList>
    </citation>
    <scope>NUCLEOTIDE SEQUENCE [LARGE SCALE GENOMIC DNA]</scope>
    <source>
        <strain evidence="3">TISTR 1511</strain>
    </source>
</reference>
<evidence type="ECO:0000313" key="3">
    <source>
        <dbReference type="Proteomes" id="UP001597453"/>
    </source>
</evidence>